<protein>
    <recommendedName>
        <fullName evidence="4">tRNA_anti-like</fullName>
    </recommendedName>
</protein>
<gene>
    <name evidence="2" type="ORF">ED312_09485</name>
</gene>
<name>A0A3N0EJ47_SINP1</name>
<comment type="caution">
    <text evidence="2">The sequence shown here is derived from an EMBL/GenBank/DDBJ whole genome shotgun (WGS) entry which is preliminary data.</text>
</comment>
<dbReference type="OrthoDB" id="673558at2"/>
<evidence type="ECO:0000256" key="1">
    <source>
        <dbReference type="SAM" id="Phobius"/>
    </source>
</evidence>
<organism evidence="2 3">
    <name type="scientific">Sinomicrobium pectinilyticum</name>
    <dbReference type="NCBI Taxonomy" id="1084421"/>
    <lineage>
        <taxon>Bacteria</taxon>
        <taxon>Pseudomonadati</taxon>
        <taxon>Bacteroidota</taxon>
        <taxon>Flavobacteriia</taxon>
        <taxon>Flavobacteriales</taxon>
        <taxon>Flavobacteriaceae</taxon>
        <taxon>Sinomicrobium</taxon>
    </lineage>
</organism>
<dbReference type="InterPro" id="IPR024422">
    <property type="entry name" value="Protein_unknown_function_OB"/>
</dbReference>
<keyword evidence="1" id="KW-0812">Transmembrane</keyword>
<keyword evidence="1" id="KW-0472">Membrane</keyword>
<feature type="transmembrane region" description="Helical" evidence="1">
    <location>
        <begin position="6"/>
        <end position="26"/>
    </location>
</feature>
<proteinExistence type="predicted"/>
<dbReference type="Proteomes" id="UP000267469">
    <property type="component" value="Unassembled WGS sequence"/>
</dbReference>
<dbReference type="AlphaFoldDB" id="A0A3N0EJ47"/>
<keyword evidence="3" id="KW-1185">Reference proteome</keyword>
<reference evidence="2 3" key="1">
    <citation type="submission" date="2018-10" db="EMBL/GenBank/DDBJ databases">
        <title>Sinomicrobium pectinilyticum sp. nov., a pectinase-producing bacterium isolated from alkaline and saline soil, and emended description of the genus Sinomicrobium.</title>
        <authorList>
            <person name="Cheng B."/>
            <person name="Li C."/>
            <person name="Lai Q."/>
            <person name="Du M."/>
            <person name="Shao Z."/>
            <person name="Xu P."/>
            <person name="Yang C."/>
        </authorList>
    </citation>
    <scope>NUCLEOTIDE SEQUENCE [LARGE SCALE GENOMIC DNA]</scope>
    <source>
        <strain evidence="2 3">5DNS001</strain>
    </source>
</reference>
<sequence>MNSIKRSVYISGIIIAAGILIGAVIFMKQYNKPHTDVHSADPDYTLTATSLLEVFKTDETSANSLYLDKILQVEGVIKDISAVDGNSIITLGVENSGESIICNMYPTENKKVLGLHKGQKITVKGICTGFLLDVILVRAVISS</sequence>
<dbReference type="RefSeq" id="WP_123215768.1">
    <property type="nucleotide sequence ID" value="NZ_RJTM01000068.1"/>
</dbReference>
<evidence type="ECO:0000313" key="2">
    <source>
        <dbReference type="EMBL" id="RNL87851.1"/>
    </source>
</evidence>
<dbReference type="Pfam" id="PF12869">
    <property type="entry name" value="tRNA_anti-like"/>
    <property type="match status" value="1"/>
</dbReference>
<keyword evidence="1" id="KW-1133">Transmembrane helix</keyword>
<dbReference type="EMBL" id="RJTM01000068">
    <property type="protein sequence ID" value="RNL87851.1"/>
    <property type="molecule type" value="Genomic_DNA"/>
</dbReference>
<evidence type="ECO:0008006" key="4">
    <source>
        <dbReference type="Google" id="ProtNLM"/>
    </source>
</evidence>
<evidence type="ECO:0000313" key="3">
    <source>
        <dbReference type="Proteomes" id="UP000267469"/>
    </source>
</evidence>
<accession>A0A3N0EJ47</accession>